<keyword evidence="1" id="KW-0732">Signal</keyword>
<gene>
    <name evidence="3" type="ORF">GRI40_12625</name>
</gene>
<dbReference type="AlphaFoldDB" id="A0A6I4TJ44"/>
<evidence type="ECO:0000313" key="3">
    <source>
        <dbReference type="EMBL" id="MXO76060.1"/>
    </source>
</evidence>
<evidence type="ECO:0000256" key="1">
    <source>
        <dbReference type="SAM" id="SignalP"/>
    </source>
</evidence>
<dbReference type="Pfam" id="PF02469">
    <property type="entry name" value="Fasciclin"/>
    <property type="match status" value="1"/>
</dbReference>
<reference evidence="3 4" key="1">
    <citation type="submission" date="2019-12" db="EMBL/GenBank/DDBJ databases">
        <title>Genomic-based taxomic classification of the family Erythrobacteraceae.</title>
        <authorList>
            <person name="Xu L."/>
        </authorList>
    </citation>
    <scope>NUCLEOTIDE SEQUENCE [LARGE SCALE GENOMIC DNA]</scope>
    <source>
        <strain evidence="3 4">100921-2</strain>
    </source>
</reference>
<dbReference type="RefSeq" id="WP_160611886.1">
    <property type="nucleotide sequence ID" value="NZ_WTZA01000002.1"/>
</dbReference>
<dbReference type="InterPro" id="IPR050904">
    <property type="entry name" value="Adhesion/Biosynth-related"/>
</dbReference>
<dbReference type="OrthoDB" id="7507228at2"/>
<proteinExistence type="predicted"/>
<dbReference type="Gene3D" id="2.30.180.10">
    <property type="entry name" value="FAS1 domain"/>
    <property type="match status" value="1"/>
</dbReference>
<comment type="caution">
    <text evidence="3">The sequence shown here is derived from an EMBL/GenBank/DDBJ whole genome shotgun (WGS) entry which is preliminary data.</text>
</comment>
<keyword evidence="4" id="KW-1185">Reference proteome</keyword>
<protein>
    <recommendedName>
        <fullName evidence="2">FAS1 domain-containing protein</fullName>
    </recommendedName>
</protein>
<evidence type="ECO:0000313" key="4">
    <source>
        <dbReference type="Proteomes" id="UP000439522"/>
    </source>
</evidence>
<dbReference type="PROSITE" id="PS50213">
    <property type="entry name" value="FAS1"/>
    <property type="match status" value="1"/>
</dbReference>
<feature type="signal peptide" evidence="1">
    <location>
        <begin position="1"/>
        <end position="23"/>
    </location>
</feature>
<dbReference type="SMART" id="SM00554">
    <property type="entry name" value="FAS1"/>
    <property type="match status" value="1"/>
</dbReference>
<dbReference type="InterPro" id="IPR000782">
    <property type="entry name" value="FAS1_domain"/>
</dbReference>
<organism evidence="3 4">
    <name type="scientific">Tsuneonella aeria</name>
    <dbReference type="NCBI Taxonomy" id="1837929"/>
    <lineage>
        <taxon>Bacteria</taxon>
        <taxon>Pseudomonadati</taxon>
        <taxon>Pseudomonadota</taxon>
        <taxon>Alphaproteobacteria</taxon>
        <taxon>Sphingomonadales</taxon>
        <taxon>Erythrobacteraceae</taxon>
        <taxon>Tsuneonella</taxon>
    </lineage>
</organism>
<dbReference type="PANTHER" id="PTHR10900:SF77">
    <property type="entry name" value="FI19380P1"/>
    <property type="match status" value="1"/>
</dbReference>
<evidence type="ECO:0000259" key="2">
    <source>
        <dbReference type="PROSITE" id="PS50213"/>
    </source>
</evidence>
<dbReference type="Proteomes" id="UP000439522">
    <property type="component" value="Unassembled WGS sequence"/>
</dbReference>
<dbReference type="PANTHER" id="PTHR10900">
    <property type="entry name" value="PERIOSTIN-RELATED"/>
    <property type="match status" value="1"/>
</dbReference>
<dbReference type="InterPro" id="IPR036378">
    <property type="entry name" value="FAS1_dom_sf"/>
</dbReference>
<feature type="chain" id="PRO_5026333506" description="FAS1 domain-containing protein" evidence="1">
    <location>
        <begin position="24"/>
        <end position="191"/>
    </location>
</feature>
<dbReference type="SUPFAM" id="SSF82153">
    <property type="entry name" value="FAS1 domain"/>
    <property type="match status" value="1"/>
</dbReference>
<name>A0A6I4TJ44_9SPHN</name>
<dbReference type="EMBL" id="WTZA01000002">
    <property type="protein sequence ID" value="MXO76060.1"/>
    <property type="molecule type" value="Genomic_DNA"/>
</dbReference>
<accession>A0A6I4TJ44</accession>
<feature type="domain" description="FAS1" evidence="2">
    <location>
        <begin position="39"/>
        <end position="182"/>
    </location>
</feature>
<dbReference type="PROSITE" id="PS51257">
    <property type="entry name" value="PROKAR_LIPOPROTEIN"/>
    <property type="match status" value="1"/>
</dbReference>
<sequence>MRDLKPFTAATALALLASLAACSDDAKTAPAAQTTETAQRTLAAAIGDAPNLTTVAGALSESGLGDVFDGPGSYTLLAPDDRAFAALGEPGKALTDPAHRAELVAILRGHMIPGHLTTEAIAQAIAQKQGPVTMRTLADSAVTFSQAGDTITVAGANGERATIDGAGIIASNGVVLPMDGLVKSAEPVTGT</sequence>